<evidence type="ECO:0000313" key="2">
    <source>
        <dbReference type="EMBL" id="WPU96076.1"/>
    </source>
</evidence>
<accession>A0ABZ0TSW3</accession>
<dbReference type="EMBL" id="CP139558">
    <property type="protein sequence ID" value="WPU96076.1"/>
    <property type="molecule type" value="Genomic_DNA"/>
</dbReference>
<sequence>MKNPQGIQIIGTQRSGSNLLRVILDQSEAIASPHPPHILVTFVPLLKFYGPLDDYAYKILINDVADYVEANPVPWDGVRINKDWIFENSRVHSIYEINRLIYEQAAIAKGAKYWCCKSMANVHYADDLESYNPGLKYIYLYRDGRDVAVSFKKAIVGEKHIYHLAQQWAYDQAACIKLAERIGEERFFALNYETLITQPEMLIRKLCKFLEIDYDDNMLSFYNSNESKATAAAGEMWQNLEKPIMNNNKGKFHKELTPAEIEIFELVSYDVLQKLNYPVFTSLTNTQFISPDAIEAYGSDNEMLKKQTLNNARQSDLDRRELQLQIVRDIKSKVLENTVL</sequence>
<dbReference type="Gene3D" id="3.40.50.300">
    <property type="entry name" value="P-loop containing nucleotide triphosphate hydrolases"/>
    <property type="match status" value="1"/>
</dbReference>
<reference evidence="2 3" key="1">
    <citation type="submission" date="2023-11" db="EMBL/GenBank/DDBJ databases">
        <title>Analysis of the Genomes of Mucilaginibacter gossypii cycad 4 and M. sabulilitoris SNA2: microbes with the potential for plant growth promotion.</title>
        <authorList>
            <person name="Hirsch A.M."/>
            <person name="Humm E."/>
            <person name="Rubbi M."/>
            <person name="Del Vecchio G."/>
            <person name="Ha S.M."/>
            <person name="Pellegrini M."/>
            <person name="Gunsalus R.P."/>
        </authorList>
    </citation>
    <scope>NUCLEOTIDE SEQUENCE [LARGE SCALE GENOMIC DNA]</scope>
    <source>
        <strain evidence="2 3">SNA2</strain>
    </source>
</reference>
<name>A0ABZ0TSW3_9SPHI</name>
<proteinExistence type="predicted"/>
<keyword evidence="3" id="KW-1185">Reference proteome</keyword>
<dbReference type="Proteomes" id="UP001324380">
    <property type="component" value="Chromosome"/>
</dbReference>
<dbReference type="InterPro" id="IPR027417">
    <property type="entry name" value="P-loop_NTPase"/>
</dbReference>
<dbReference type="InterPro" id="IPR026634">
    <property type="entry name" value="TPST-like"/>
</dbReference>
<dbReference type="SUPFAM" id="SSF52540">
    <property type="entry name" value="P-loop containing nucleoside triphosphate hydrolases"/>
    <property type="match status" value="1"/>
</dbReference>
<protein>
    <submittedName>
        <fullName evidence="2">Sulfotransferase</fullName>
        <ecNumber evidence="2">2.8.2.-</ecNumber>
    </submittedName>
</protein>
<gene>
    <name evidence="2" type="ORF">SNE25_11145</name>
</gene>
<dbReference type="EC" id="2.8.2.-" evidence="2"/>
<dbReference type="PANTHER" id="PTHR12788:SF10">
    <property type="entry name" value="PROTEIN-TYROSINE SULFOTRANSFERASE"/>
    <property type="match status" value="1"/>
</dbReference>
<dbReference type="RefSeq" id="WP_321565179.1">
    <property type="nucleotide sequence ID" value="NZ_CP139558.1"/>
</dbReference>
<evidence type="ECO:0000313" key="3">
    <source>
        <dbReference type="Proteomes" id="UP001324380"/>
    </source>
</evidence>
<dbReference type="GO" id="GO:0016740">
    <property type="term" value="F:transferase activity"/>
    <property type="evidence" value="ECO:0007669"/>
    <property type="project" value="UniProtKB-KW"/>
</dbReference>
<dbReference type="Pfam" id="PF13469">
    <property type="entry name" value="Sulfotransfer_3"/>
    <property type="match status" value="1"/>
</dbReference>
<evidence type="ECO:0000256" key="1">
    <source>
        <dbReference type="ARBA" id="ARBA00022679"/>
    </source>
</evidence>
<keyword evidence="1 2" id="KW-0808">Transferase</keyword>
<organism evidence="2 3">
    <name type="scientific">Mucilaginibacter sabulilitoris</name>
    <dbReference type="NCBI Taxonomy" id="1173583"/>
    <lineage>
        <taxon>Bacteria</taxon>
        <taxon>Pseudomonadati</taxon>
        <taxon>Bacteroidota</taxon>
        <taxon>Sphingobacteriia</taxon>
        <taxon>Sphingobacteriales</taxon>
        <taxon>Sphingobacteriaceae</taxon>
        <taxon>Mucilaginibacter</taxon>
    </lineage>
</organism>
<dbReference type="PANTHER" id="PTHR12788">
    <property type="entry name" value="PROTEIN-TYROSINE SULFOTRANSFERASE 2"/>
    <property type="match status" value="1"/>
</dbReference>